<evidence type="ECO:0000313" key="9">
    <source>
        <dbReference type="WBParaSite" id="EgrG_000349400"/>
    </source>
</evidence>
<evidence type="ECO:0000256" key="1">
    <source>
        <dbReference type="ARBA" id="ARBA00004167"/>
    </source>
</evidence>
<sequence>MLSDIIVASTLFFNGVAILNFNLKPDPIFDEESSSFASKTKEFIYNVRYFRLFIGIWNLLLIVLMFTWVLGIVVIFIFSGFLVAKYGNFTCSLLVSTRFSINCS</sequence>
<keyword evidence="5 6" id="KW-0472">Membrane</keyword>
<dbReference type="WBParaSite" id="EgrG_000349400">
    <property type="protein sequence ID" value="EgrG_000349400"/>
    <property type="gene ID" value="EgrG_000349400"/>
</dbReference>
<keyword evidence="3 6" id="KW-0812">Transmembrane</keyword>
<dbReference type="EMBL" id="LK028586">
    <property type="protein sequence ID" value="CDS22270.1"/>
    <property type="molecule type" value="Genomic_DNA"/>
</dbReference>
<evidence type="ECO:0000313" key="7">
    <source>
        <dbReference type="EMBL" id="CDS22270.1"/>
    </source>
</evidence>
<evidence type="ECO:0000256" key="3">
    <source>
        <dbReference type="ARBA" id="ARBA00022692"/>
    </source>
</evidence>
<evidence type="ECO:0000256" key="2">
    <source>
        <dbReference type="ARBA" id="ARBA00008578"/>
    </source>
</evidence>
<accession>A0A068WQ59</accession>
<dbReference type="Proteomes" id="UP000492820">
    <property type="component" value="Unassembled WGS sequence"/>
</dbReference>
<dbReference type="InterPro" id="IPR037659">
    <property type="entry name" value="SMIM7"/>
</dbReference>
<comment type="similarity">
    <text evidence="2">Belongs to the SMIM7 family.</text>
</comment>
<dbReference type="PANTHER" id="PTHR28622:SF1">
    <property type="entry name" value="SMALL INTEGRAL MEMBRANE PROTEIN 7"/>
    <property type="match status" value="1"/>
</dbReference>
<reference evidence="7" key="2">
    <citation type="submission" date="2014-06" db="EMBL/GenBank/DDBJ databases">
        <authorList>
            <person name="Aslett M."/>
        </authorList>
    </citation>
    <scope>NUCLEOTIDE SEQUENCE</scope>
</reference>
<gene>
    <name evidence="7" type="ORF">EgrG_000349400</name>
</gene>
<feature type="transmembrane region" description="Helical" evidence="6">
    <location>
        <begin position="6"/>
        <end position="23"/>
    </location>
</feature>
<reference evidence="9" key="3">
    <citation type="submission" date="2020-10" db="UniProtKB">
        <authorList>
            <consortium name="WormBaseParasite"/>
        </authorList>
    </citation>
    <scope>IDENTIFICATION</scope>
</reference>
<evidence type="ECO:0000313" key="8">
    <source>
        <dbReference type="Proteomes" id="UP000492820"/>
    </source>
</evidence>
<evidence type="ECO:0000256" key="5">
    <source>
        <dbReference type="ARBA" id="ARBA00023136"/>
    </source>
</evidence>
<dbReference type="AlphaFoldDB" id="A0A068WQ59"/>
<keyword evidence="4 6" id="KW-1133">Transmembrane helix</keyword>
<reference evidence="7 8" key="1">
    <citation type="journal article" date="2013" name="Nature">
        <title>The genomes of four tapeworm species reveal adaptations to parasitism.</title>
        <authorList>
            <person name="Tsai I.J."/>
            <person name="Zarowiecki M."/>
            <person name="Holroyd N."/>
            <person name="Garciarrubio A."/>
            <person name="Sanchez-Flores A."/>
            <person name="Brooks K.L."/>
            <person name="Tracey A."/>
            <person name="Bobes R.J."/>
            <person name="Fragoso G."/>
            <person name="Sciutto E."/>
            <person name="Aslett M."/>
            <person name="Beasley H."/>
            <person name="Bennett H.M."/>
            <person name="Cai J."/>
            <person name="Camicia F."/>
            <person name="Clark R."/>
            <person name="Cucher M."/>
            <person name="De Silva N."/>
            <person name="Day T.A."/>
            <person name="Deplazes P."/>
            <person name="Estrada K."/>
            <person name="Fernandez C."/>
            <person name="Holland P.W."/>
            <person name="Hou J."/>
            <person name="Hu S."/>
            <person name="Huckvale T."/>
            <person name="Hung S.S."/>
            <person name="Kamenetzky L."/>
            <person name="Keane J.A."/>
            <person name="Kiss F."/>
            <person name="Koziol U."/>
            <person name="Lambert O."/>
            <person name="Liu K."/>
            <person name="Luo X."/>
            <person name="Luo Y."/>
            <person name="Macchiaroli N."/>
            <person name="Nichol S."/>
            <person name="Paps J."/>
            <person name="Parkinson J."/>
            <person name="Pouchkina-Stantcheva N."/>
            <person name="Riddiford N."/>
            <person name="Rosenzvit M."/>
            <person name="Salinas G."/>
            <person name="Wasmuth J.D."/>
            <person name="Zamanian M."/>
            <person name="Zheng Y."/>
            <person name="Cai X."/>
            <person name="Soberon X."/>
            <person name="Olson P.D."/>
            <person name="Laclette J.P."/>
            <person name="Brehm K."/>
            <person name="Berriman M."/>
            <person name="Garciarrubio A."/>
            <person name="Bobes R.J."/>
            <person name="Fragoso G."/>
            <person name="Sanchez-Flores A."/>
            <person name="Estrada K."/>
            <person name="Cevallos M.A."/>
            <person name="Morett E."/>
            <person name="Gonzalez V."/>
            <person name="Portillo T."/>
            <person name="Ochoa-Leyva A."/>
            <person name="Jose M.V."/>
            <person name="Sciutto E."/>
            <person name="Landa A."/>
            <person name="Jimenez L."/>
            <person name="Valdes V."/>
            <person name="Carrero J.C."/>
            <person name="Larralde C."/>
            <person name="Morales-Montor J."/>
            <person name="Limon-Lason J."/>
            <person name="Soberon X."/>
            <person name="Laclette J.P."/>
        </authorList>
    </citation>
    <scope>NUCLEOTIDE SEQUENCE [LARGE SCALE GENOMIC DNA]</scope>
</reference>
<evidence type="ECO:0000256" key="6">
    <source>
        <dbReference type="SAM" id="Phobius"/>
    </source>
</evidence>
<evidence type="ECO:0000256" key="4">
    <source>
        <dbReference type="ARBA" id="ARBA00022989"/>
    </source>
</evidence>
<name>A0A068WQ59_ECHGR</name>
<feature type="transmembrane region" description="Helical" evidence="6">
    <location>
        <begin position="49"/>
        <end position="78"/>
    </location>
</feature>
<comment type="subcellular location">
    <subcellularLocation>
        <location evidence="1">Membrane</location>
        <topology evidence="1">Single-pass membrane protein</topology>
    </subcellularLocation>
</comment>
<organism evidence="7">
    <name type="scientific">Echinococcus granulosus</name>
    <name type="common">Hydatid tapeworm</name>
    <dbReference type="NCBI Taxonomy" id="6210"/>
    <lineage>
        <taxon>Eukaryota</taxon>
        <taxon>Metazoa</taxon>
        <taxon>Spiralia</taxon>
        <taxon>Lophotrochozoa</taxon>
        <taxon>Platyhelminthes</taxon>
        <taxon>Cestoda</taxon>
        <taxon>Eucestoda</taxon>
        <taxon>Cyclophyllidea</taxon>
        <taxon>Taeniidae</taxon>
        <taxon>Echinococcus</taxon>
        <taxon>Echinococcus granulosus group</taxon>
    </lineage>
</organism>
<dbReference type="GO" id="GO:0016020">
    <property type="term" value="C:membrane"/>
    <property type="evidence" value="ECO:0007669"/>
    <property type="project" value="UniProtKB-SubCell"/>
</dbReference>
<dbReference type="PANTHER" id="PTHR28622">
    <property type="entry name" value="SMALL INTEGRAL MEMBRANE PROTEIN 7"/>
    <property type="match status" value="1"/>
</dbReference>
<dbReference type="OrthoDB" id="10047572at2759"/>
<protein>
    <submittedName>
        <fullName evidence="7 9">Expressed protein</fullName>
    </submittedName>
</protein>
<proteinExistence type="inferred from homology"/>